<reference evidence="4" key="1">
    <citation type="journal article" date="2019" name="Int. J. Syst. Evol. Microbiol.">
        <title>The Global Catalogue of Microorganisms (GCM) 10K type strain sequencing project: providing services to taxonomists for standard genome sequencing and annotation.</title>
        <authorList>
            <consortium name="The Broad Institute Genomics Platform"/>
            <consortium name="The Broad Institute Genome Sequencing Center for Infectious Disease"/>
            <person name="Wu L."/>
            <person name="Ma J."/>
        </authorList>
    </citation>
    <scope>NUCLEOTIDE SEQUENCE [LARGE SCALE GENOMIC DNA]</scope>
    <source>
        <strain evidence="4">CGMCC 4.1415</strain>
    </source>
</reference>
<dbReference type="InterPro" id="IPR000994">
    <property type="entry name" value="Pept_M24"/>
</dbReference>
<evidence type="ECO:0000313" key="4">
    <source>
        <dbReference type="Proteomes" id="UP001596016"/>
    </source>
</evidence>
<sequence>MQSIDFANRIEKIRARMEESGLDVMVATKLGSRHYLAGAMMPWRSAVVIPRKGEVFVTTTSIDSERVAYDSWIKNMRPWELALRGPSMAEVVAEIVSECGLSSGVVGLETDDLTVNEHHELSRRLNASLEDASSLVDSVMLIKEPAEIERMRRAAEVCDLAAEAVIKFIRPGVMETEIAGVVEQVTRSAGSQWNWAVTGGTEVGSGYRQSFPKGWSQPATTKRVQRGDIVTIDIHPLIDLYCGDLAFNVCVGKPSEEQRKLEAVWKEAINTMLQNMKPGVVIGDAARRTRKVIKAAGLDEFASSLLGHGLATDSRMPPVVSEVNEMTFEENMFVELVVNITVPRVGGLRTESMVMIDKNGPDLLTRTPLELICVDP</sequence>
<dbReference type="Pfam" id="PF00557">
    <property type="entry name" value="Peptidase_M24"/>
    <property type="match status" value="1"/>
</dbReference>
<keyword evidence="4" id="KW-1185">Reference proteome</keyword>
<evidence type="ECO:0000259" key="2">
    <source>
        <dbReference type="Pfam" id="PF01321"/>
    </source>
</evidence>
<gene>
    <name evidence="3" type="ORF">ACFPLB_14530</name>
</gene>
<dbReference type="InterPro" id="IPR029149">
    <property type="entry name" value="Creatin/AminoP/Spt16_N"/>
</dbReference>
<dbReference type="InterPro" id="IPR050659">
    <property type="entry name" value="Peptidase_M24B"/>
</dbReference>
<dbReference type="Pfam" id="PF01321">
    <property type="entry name" value="Creatinase_N"/>
    <property type="match status" value="1"/>
</dbReference>
<dbReference type="InterPro" id="IPR036005">
    <property type="entry name" value="Creatinase/aminopeptidase-like"/>
</dbReference>
<accession>A0ABW0H0C0</accession>
<feature type="domain" description="Creatinase N-terminal" evidence="2">
    <location>
        <begin position="9"/>
        <end position="138"/>
    </location>
</feature>
<dbReference type="SUPFAM" id="SSF53092">
    <property type="entry name" value="Creatinase/prolidase N-terminal domain"/>
    <property type="match status" value="1"/>
</dbReference>
<dbReference type="PANTHER" id="PTHR46112">
    <property type="entry name" value="AMINOPEPTIDASE"/>
    <property type="match status" value="1"/>
</dbReference>
<dbReference type="CDD" id="cd01066">
    <property type="entry name" value="APP_MetAP"/>
    <property type="match status" value="1"/>
</dbReference>
<protein>
    <submittedName>
        <fullName evidence="3">M24 family metallopeptidase</fullName>
    </submittedName>
</protein>
<proteinExistence type="predicted"/>
<dbReference type="EMBL" id="JBHSLL010000055">
    <property type="protein sequence ID" value="MFC5387175.1"/>
    <property type="molecule type" value="Genomic_DNA"/>
</dbReference>
<dbReference type="PANTHER" id="PTHR46112:SF2">
    <property type="entry name" value="XAA-PRO AMINOPEPTIDASE P-RELATED"/>
    <property type="match status" value="1"/>
</dbReference>
<dbReference type="Gene3D" id="3.90.230.10">
    <property type="entry name" value="Creatinase/methionine aminopeptidase superfamily"/>
    <property type="match status" value="1"/>
</dbReference>
<evidence type="ECO:0000313" key="3">
    <source>
        <dbReference type="EMBL" id="MFC5387175.1"/>
    </source>
</evidence>
<dbReference type="SUPFAM" id="SSF55920">
    <property type="entry name" value="Creatinase/aminopeptidase"/>
    <property type="match status" value="1"/>
</dbReference>
<comment type="caution">
    <text evidence="3">The sequence shown here is derived from an EMBL/GenBank/DDBJ whole genome shotgun (WGS) entry which is preliminary data.</text>
</comment>
<dbReference type="Gene3D" id="3.40.350.10">
    <property type="entry name" value="Creatinase/prolidase N-terminal domain"/>
    <property type="match status" value="1"/>
</dbReference>
<feature type="domain" description="Peptidase M24" evidence="1">
    <location>
        <begin position="149"/>
        <end position="357"/>
    </location>
</feature>
<evidence type="ECO:0000259" key="1">
    <source>
        <dbReference type="Pfam" id="PF00557"/>
    </source>
</evidence>
<dbReference type="Proteomes" id="UP001596016">
    <property type="component" value="Unassembled WGS sequence"/>
</dbReference>
<dbReference type="RefSeq" id="WP_378230899.1">
    <property type="nucleotide sequence ID" value="NZ_JBHSLL010000055.1"/>
</dbReference>
<dbReference type="InterPro" id="IPR000587">
    <property type="entry name" value="Creatinase_N"/>
</dbReference>
<name>A0ABW0H0C0_9HYPH</name>
<organism evidence="3 4">
    <name type="scientific">Aquamicrobium segne</name>
    <dbReference type="NCBI Taxonomy" id="469547"/>
    <lineage>
        <taxon>Bacteria</taxon>
        <taxon>Pseudomonadati</taxon>
        <taxon>Pseudomonadota</taxon>
        <taxon>Alphaproteobacteria</taxon>
        <taxon>Hyphomicrobiales</taxon>
        <taxon>Phyllobacteriaceae</taxon>
        <taxon>Aquamicrobium</taxon>
    </lineage>
</organism>